<protein>
    <recommendedName>
        <fullName evidence="7">ornithine decarboxylase</fullName>
        <ecNumber evidence="7">4.1.1.17</ecNumber>
    </recommendedName>
</protein>
<keyword evidence="5" id="KW-0456">Lyase</keyword>
<dbReference type="SUPFAM" id="SSF51419">
    <property type="entry name" value="PLP-binding barrel"/>
    <property type="match status" value="1"/>
</dbReference>
<proteinExistence type="inferred from homology"/>
<evidence type="ECO:0000259" key="12">
    <source>
        <dbReference type="Pfam" id="PF02784"/>
    </source>
</evidence>
<evidence type="ECO:0000256" key="11">
    <source>
        <dbReference type="PIRSR" id="PIRSR600183-50"/>
    </source>
</evidence>
<sequence length="361" mass="40034">ESDSSFYLGDLGQIVRNLQMWRKHMPQIRPYYAMKCNPSQPVIQLLASLGVGFDCASGFEIESALKCGVQPDDILFAVPCKMSSHIKYACQTGVRTMTFDNADELHKIKRIHPTGKLLLRLRVEYCGIGIKMDDKFGASMSEAEKLILLCKELKLNLAGICFHPGSGSNSFDPIDRSLQQCRELYDFANLNGIDLKIIDIGGGLVCTESFIKVSFQITTAVNKLFPPETGVKVIAEPGTFLVENAFSFVTNVHGKALVGVYVGINISKSLSTDTAKYYIGAGVFTAFNLKFFEEFKRIPENLSREAEKGKYYRTSVYGPTCAGDDCVVDNIMLPEAQINDWWIFDNMGAYSSLVSLGFNGY</sequence>
<evidence type="ECO:0000256" key="3">
    <source>
        <dbReference type="ARBA" id="ARBA00022898"/>
    </source>
</evidence>
<dbReference type="Gene3D" id="2.40.37.10">
    <property type="entry name" value="Lyase, Ornithine Decarboxylase, Chain A, domain 1"/>
    <property type="match status" value="1"/>
</dbReference>
<dbReference type="GeneTree" id="ENSGT00950000182995"/>
<dbReference type="Proteomes" id="UP000008144">
    <property type="component" value="Chromosome 2"/>
</dbReference>
<feature type="domain" description="Orn/DAP/Arg decarboxylase 2 N-terminal" evidence="12">
    <location>
        <begin position="11"/>
        <end position="242"/>
    </location>
</feature>
<reference evidence="14" key="1">
    <citation type="journal article" date="2002" name="Science">
        <title>The draft genome of Ciona intestinalis: insights into chordate and vertebrate origins.</title>
        <authorList>
            <person name="Dehal P."/>
            <person name="Satou Y."/>
            <person name="Campbell R.K."/>
            <person name="Chapman J."/>
            <person name="Degnan B."/>
            <person name="De Tomaso A."/>
            <person name="Davidson B."/>
            <person name="Di Gregorio A."/>
            <person name="Gelpke M."/>
            <person name="Goodstein D.M."/>
            <person name="Harafuji N."/>
            <person name="Hastings K.E."/>
            <person name="Ho I."/>
            <person name="Hotta K."/>
            <person name="Huang W."/>
            <person name="Kawashima T."/>
            <person name="Lemaire P."/>
            <person name="Martinez D."/>
            <person name="Meinertzhagen I.A."/>
            <person name="Necula S."/>
            <person name="Nonaka M."/>
            <person name="Putnam N."/>
            <person name="Rash S."/>
            <person name="Saiga H."/>
            <person name="Satake M."/>
            <person name="Terry A."/>
            <person name="Yamada L."/>
            <person name="Wang H.G."/>
            <person name="Awazu S."/>
            <person name="Azumi K."/>
            <person name="Boore J."/>
            <person name="Branno M."/>
            <person name="Chin-Bow S."/>
            <person name="DeSantis R."/>
            <person name="Doyle S."/>
            <person name="Francino P."/>
            <person name="Keys D.N."/>
            <person name="Haga S."/>
            <person name="Hayashi H."/>
            <person name="Hino K."/>
            <person name="Imai K.S."/>
            <person name="Inaba K."/>
            <person name="Kano S."/>
            <person name="Kobayashi K."/>
            <person name="Kobayashi M."/>
            <person name="Lee B.I."/>
            <person name="Makabe K.W."/>
            <person name="Manohar C."/>
            <person name="Matassi G."/>
            <person name="Medina M."/>
            <person name="Mochizuki Y."/>
            <person name="Mount S."/>
            <person name="Morishita T."/>
            <person name="Miura S."/>
            <person name="Nakayama A."/>
            <person name="Nishizaka S."/>
            <person name="Nomoto H."/>
            <person name="Ohta F."/>
            <person name="Oishi K."/>
            <person name="Rigoutsos I."/>
            <person name="Sano M."/>
            <person name="Sasaki A."/>
            <person name="Sasakura Y."/>
            <person name="Shoguchi E."/>
            <person name="Shin-i T."/>
            <person name="Spagnuolo A."/>
            <person name="Stainier D."/>
            <person name="Suzuki M.M."/>
            <person name="Tassy O."/>
            <person name="Takatori N."/>
            <person name="Tokuoka M."/>
            <person name="Yagi K."/>
            <person name="Yoshizaki F."/>
            <person name="Wada S."/>
            <person name="Zhang C."/>
            <person name="Hyatt P.D."/>
            <person name="Larimer F."/>
            <person name="Detter C."/>
            <person name="Doggett N."/>
            <person name="Glavina T."/>
            <person name="Hawkins T."/>
            <person name="Richardson P."/>
            <person name="Lucas S."/>
            <person name="Kohara Y."/>
            <person name="Levine M."/>
            <person name="Satoh N."/>
            <person name="Rokhsar D.S."/>
        </authorList>
    </citation>
    <scope>NUCLEOTIDE SEQUENCE [LARGE SCALE GENOMIC DNA]</scope>
</reference>
<evidence type="ECO:0000256" key="6">
    <source>
        <dbReference type="ARBA" id="ARBA00034115"/>
    </source>
</evidence>
<dbReference type="InterPro" id="IPR009006">
    <property type="entry name" value="Ala_racemase/Decarboxylase_C"/>
</dbReference>
<comment type="similarity">
    <text evidence="2">Belongs to the Orn/Lys/Arg decarboxylase class-II family.</text>
</comment>
<dbReference type="GO" id="GO:0033387">
    <property type="term" value="P:putrescine biosynthetic process from arginine, via ornithine"/>
    <property type="evidence" value="ECO:0000318"/>
    <property type="project" value="GO_Central"/>
</dbReference>
<dbReference type="FunFam" id="3.20.20.10:FF:000005">
    <property type="entry name" value="Ornithine decarboxylase"/>
    <property type="match status" value="1"/>
</dbReference>
<dbReference type="STRING" id="7719.ENSCINP00000030331"/>
<keyword evidence="14" id="KW-1185">Reference proteome</keyword>
<dbReference type="HOGENOM" id="CLU_026444_1_2_1"/>
<feature type="active site" description="Proton donor" evidence="11">
    <location>
        <position position="321"/>
    </location>
</feature>
<evidence type="ECO:0000256" key="4">
    <source>
        <dbReference type="ARBA" id="ARBA00023115"/>
    </source>
</evidence>
<dbReference type="GO" id="GO:0004586">
    <property type="term" value="F:ornithine decarboxylase activity"/>
    <property type="evidence" value="ECO:0000318"/>
    <property type="project" value="GO_Central"/>
</dbReference>
<reference evidence="13" key="3">
    <citation type="submission" date="2025-08" db="UniProtKB">
        <authorList>
            <consortium name="Ensembl"/>
        </authorList>
    </citation>
    <scope>IDENTIFICATION</scope>
</reference>
<dbReference type="PANTHER" id="PTHR11482">
    <property type="entry name" value="ARGININE/DIAMINOPIMELATE/ORNITHINE DECARBOXYLASE"/>
    <property type="match status" value="1"/>
</dbReference>
<dbReference type="PRINTS" id="PR01179">
    <property type="entry name" value="ODADCRBXLASE"/>
</dbReference>
<dbReference type="PANTHER" id="PTHR11482:SF6">
    <property type="entry name" value="ORNITHINE DECARBOXYLASE 1-RELATED"/>
    <property type="match status" value="1"/>
</dbReference>
<dbReference type="InterPro" id="IPR000183">
    <property type="entry name" value="Orn/DAP/Arg_de-COase"/>
</dbReference>
<dbReference type="FunFam" id="2.40.37.10:FF:000038">
    <property type="entry name" value="Uncharacterized protein"/>
    <property type="match status" value="1"/>
</dbReference>
<dbReference type="Ensembl" id="ENSCINT00000033536.1">
    <property type="protein sequence ID" value="ENSCINP00000030331.1"/>
    <property type="gene ID" value="ENSCING00000018645.1"/>
</dbReference>
<evidence type="ECO:0000256" key="9">
    <source>
        <dbReference type="ARBA" id="ARBA00046672"/>
    </source>
</evidence>
<reference evidence="13" key="2">
    <citation type="journal article" date="2008" name="Genome Biol.">
        <title>Improved genome assembly and evidence-based global gene model set for the chordate Ciona intestinalis: new insight into intron and operon populations.</title>
        <authorList>
            <person name="Satou Y."/>
            <person name="Mineta K."/>
            <person name="Ogasawara M."/>
            <person name="Sasakura Y."/>
            <person name="Shoguchi E."/>
            <person name="Ueno K."/>
            <person name="Yamada L."/>
            <person name="Matsumoto J."/>
            <person name="Wasserscheid J."/>
            <person name="Dewar K."/>
            <person name="Wiley G.B."/>
            <person name="Macmil S.L."/>
            <person name="Roe B.A."/>
            <person name="Zeller R.W."/>
            <person name="Hastings K.E."/>
            <person name="Lemaire P."/>
            <person name="Lindquist E."/>
            <person name="Endo T."/>
            <person name="Hotta K."/>
            <person name="Inaba K."/>
        </authorList>
    </citation>
    <scope>NUCLEOTIDE SEQUENCE [LARGE SCALE GENOMIC DNA]</scope>
    <source>
        <strain evidence="13">wild type</strain>
    </source>
</reference>
<keyword evidence="4" id="KW-0620">Polyamine biosynthesis</keyword>
<organism evidence="13 14">
    <name type="scientific">Ciona intestinalis</name>
    <name type="common">Transparent sea squirt</name>
    <name type="synonym">Ascidia intestinalis</name>
    <dbReference type="NCBI Taxonomy" id="7719"/>
    <lineage>
        <taxon>Eukaryota</taxon>
        <taxon>Metazoa</taxon>
        <taxon>Chordata</taxon>
        <taxon>Tunicata</taxon>
        <taxon>Ascidiacea</taxon>
        <taxon>Phlebobranchia</taxon>
        <taxon>Cionidae</taxon>
        <taxon>Ciona</taxon>
    </lineage>
</organism>
<evidence type="ECO:0000256" key="1">
    <source>
        <dbReference type="ARBA" id="ARBA00001933"/>
    </source>
</evidence>
<keyword evidence="3 11" id="KW-0663">Pyridoxal phosphate</keyword>
<accession>H2XKZ9</accession>
<dbReference type="GO" id="GO:0005737">
    <property type="term" value="C:cytoplasm"/>
    <property type="evidence" value="ECO:0000318"/>
    <property type="project" value="GO_Central"/>
</dbReference>
<comment type="catalytic activity">
    <reaction evidence="10">
        <text>L-ornithine + H(+) = putrescine + CO2</text>
        <dbReference type="Rhea" id="RHEA:22964"/>
        <dbReference type="ChEBI" id="CHEBI:15378"/>
        <dbReference type="ChEBI" id="CHEBI:16526"/>
        <dbReference type="ChEBI" id="CHEBI:46911"/>
        <dbReference type="ChEBI" id="CHEBI:326268"/>
        <dbReference type="EC" id="4.1.1.17"/>
    </reaction>
</comment>
<evidence type="ECO:0000256" key="8">
    <source>
        <dbReference type="ARBA" id="ARBA00037173"/>
    </source>
</evidence>
<dbReference type="InterPro" id="IPR002433">
    <property type="entry name" value="Orn_de-COase"/>
</dbReference>
<feature type="modified residue" description="N6-(pyridoxal phosphate)lysine" evidence="11">
    <location>
        <position position="35"/>
    </location>
</feature>
<evidence type="ECO:0000313" key="13">
    <source>
        <dbReference type="Ensembl" id="ENSCINP00000030331.1"/>
    </source>
</evidence>
<dbReference type="OMA" id="INDWWIF"/>
<reference evidence="13" key="4">
    <citation type="submission" date="2025-09" db="UniProtKB">
        <authorList>
            <consortium name="Ensembl"/>
        </authorList>
    </citation>
    <scope>IDENTIFICATION</scope>
</reference>
<dbReference type="EMBL" id="EAAA01001480">
    <property type="status" value="NOT_ANNOTATED_CDS"/>
    <property type="molecule type" value="Genomic_DNA"/>
</dbReference>
<dbReference type="FunCoup" id="H2XKZ9">
    <property type="interactions" value="1"/>
</dbReference>
<dbReference type="PRINTS" id="PR01182">
    <property type="entry name" value="ORNDCRBXLASE"/>
</dbReference>
<dbReference type="EC" id="4.1.1.17" evidence="7"/>
<comment type="pathway">
    <text evidence="6">Amine and polyamine biosynthesis; putrescine biosynthesis via L-ornithine pathway; putrescine from L-ornithine: step 1/1.</text>
</comment>
<dbReference type="InterPro" id="IPR029066">
    <property type="entry name" value="PLP-binding_barrel"/>
</dbReference>
<dbReference type="InParanoid" id="H2XKZ9"/>
<evidence type="ECO:0000256" key="10">
    <source>
        <dbReference type="ARBA" id="ARBA00049127"/>
    </source>
</evidence>
<dbReference type="Pfam" id="PF02784">
    <property type="entry name" value="Orn_Arg_deC_N"/>
    <property type="match status" value="1"/>
</dbReference>
<dbReference type="InterPro" id="IPR022653">
    <property type="entry name" value="De-COase2_pyr-phos_BS"/>
</dbReference>
<evidence type="ECO:0000256" key="5">
    <source>
        <dbReference type="ARBA" id="ARBA00023239"/>
    </source>
</evidence>
<name>H2XKZ9_CIOIN</name>
<evidence type="ECO:0000256" key="2">
    <source>
        <dbReference type="ARBA" id="ARBA00008872"/>
    </source>
</evidence>
<evidence type="ECO:0000313" key="14">
    <source>
        <dbReference type="Proteomes" id="UP000008144"/>
    </source>
</evidence>
<dbReference type="InterPro" id="IPR022644">
    <property type="entry name" value="De-COase2_N"/>
</dbReference>
<dbReference type="PROSITE" id="PS00878">
    <property type="entry name" value="ODR_DC_2_1"/>
    <property type="match status" value="1"/>
</dbReference>
<comment type="cofactor">
    <cofactor evidence="1 11">
        <name>pyridoxal 5'-phosphate</name>
        <dbReference type="ChEBI" id="CHEBI:597326"/>
    </cofactor>
</comment>
<comment type="subunit">
    <text evidence="9">Homodimer. Only the dimer is catalytically active, as the active sites are constructed of residues from both monomers.</text>
</comment>
<comment type="function">
    <text evidence="8">Catalyzes the first and rate-limiting step of polyamine biosynthesis that converts ornithine into putrescine, which is the precursor for the polyamines, spermidine and spermine. Polyamines are essential for cell proliferation and are implicated in cellular processes, ranging from DNA replication to apoptosis.</text>
</comment>
<dbReference type="AlphaFoldDB" id="H2XKZ9"/>
<dbReference type="Gene3D" id="3.20.20.10">
    <property type="entry name" value="Alanine racemase"/>
    <property type="match status" value="1"/>
</dbReference>
<evidence type="ECO:0000256" key="7">
    <source>
        <dbReference type="ARBA" id="ARBA00034138"/>
    </source>
</evidence>
<dbReference type="SUPFAM" id="SSF50621">
    <property type="entry name" value="Alanine racemase C-terminal domain-like"/>
    <property type="match status" value="1"/>
</dbReference>
<dbReference type="CDD" id="cd00622">
    <property type="entry name" value="PLPDE_III_ODC"/>
    <property type="match status" value="1"/>
</dbReference>